<evidence type="ECO:0000256" key="1">
    <source>
        <dbReference type="ARBA" id="ARBA00023125"/>
    </source>
</evidence>
<dbReference type="OrthoDB" id="167555at2759"/>
<dbReference type="SMART" id="SM00674">
    <property type="entry name" value="CENPB"/>
    <property type="match status" value="1"/>
</dbReference>
<evidence type="ECO:0000259" key="2">
    <source>
        <dbReference type="PROSITE" id="PS51253"/>
    </source>
</evidence>
<feature type="domain" description="HTH CENPB-type" evidence="2">
    <location>
        <begin position="10"/>
        <end position="89"/>
    </location>
</feature>
<dbReference type="EMBL" id="KI669601">
    <property type="protein sequence ID" value="ETN05087.1"/>
    <property type="molecule type" value="Genomic_DNA"/>
</dbReference>
<dbReference type="GO" id="GO:0003677">
    <property type="term" value="F:DNA binding"/>
    <property type="evidence" value="ECO:0007669"/>
    <property type="project" value="UniProtKB-KW"/>
</dbReference>
<dbReference type="InterPro" id="IPR006600">
    <property type="entry name" value="HTH_CenpB_DNA-bd_dom"/>
</dbReference>
<protein>
    <recommendedName>
        <fullName evidence="2">HTH CENPB-type domain-containing protein</fullName>
    </recommendedName>
</protein>
<dbReference type="Gene3D" id="1.10.10.60">
    <property type="entry name" value="Homeodomain-like"/>
    <property type="match status" value="1"/>
</dbReference>
<dbReference type="VEuPathDB" id="FungiDB:PPTG_23534"/>
<evidence type="ECO:0000313" key="4">
    <source>
        <dbReference type="Proteomes" id="UP000018817"/>
    </source>
</evidence>
<name>W2PVY9_PHYN3</name>
<accession>W2PVY9</accession>
<reference evidence="3 4" key="2">
    <citation type="submission" date="2013-11" db="EMBL/GenBank/DDBJ databases">
        <title>The Genome Sequence of Phytophthora parasitica INRA-310.</title>
        <authorList>
            <consortium name="The Broad Institute Genomics Platform"/>
            <person name="Russ C."/>
            <person name="Tyler B."/>
            <person name="Panabieres F."/>
            <person name="Shan W."/>
            <person name="Tripathy S."/>
            <person name="Grunwald N."/>
            <person name="Machado M."/>
            <person name="Johnson C.S."/>
            <person name="Arredondo F."/>
            <person name="Hong C."/>
            <person name="Coffey M."/>
            <person name="Young S.K."/>
            <person name="Zeng Q."/>
            <person name="Gargeya S."/>
            <person name="Fitzgerald M."/>
            <person name="Abouelleil A."/>
            <person name="Alvarado L."/>
            <person name="Chapman S.B."/>
            <person name="Gainer-Dewar J."/>
            <person name="Goldberg J."/>
            <person name="Griggs A."/>
            <person name="Gujja S."/>
            <person name="Hansen M."/>
            <person name="Howarth C."/>
            <person name="Imamovic A."/>
            <person name="Ireland A."/>
            <person name="Larimer J."/>
            <person name="McCowan C."/>
            <person name="Murphy C."/>
            <person name="Pearson M."/>
            <person name="Poon T.W."/>
            <person name="Priest M."/>
            <person name="Roberts A."/>
            <person name="Saif S."/>
            <person name="Shea T."/>
            <person name="Sykes S."/>
            <person name="Wortman J."/>
            <person name="Nusbaum C."/>
            <person name="Birren B."/>
        </authorList>
    </citation>
    <scope>NUCLEOTIDE SEQUENCE [LARGE SCALE GENOMIC DNA]</scope>
    <source>
        <strain evidence="3 4">INRA-310</strain>
    </source>
</reference>
<gene>
    <name evidence="3" type="ORF">PPTG_23534</name>
</gene>
<sequence length="340" mass="39470">MAEHGARRRIVGGGRRPLLGAVEDALVDLIYEKRIRKEKVSRSWIALMALELFHQSRTEEKHEEDPIRFVASDPWINNFMSRNNLPLRERTNLMTLTDDVLIERAVAYMQFLEEHKPHKSRAYHSDGRDCNPRVCFHVMRITVMAVTATGKKLPPCLIWKRKNRGSIERLGGCYIAYQPRAWVDQDLLLNWLDWYYPTVLQRTDQYVVWDSMRAHIENRVKQRSGYVDIYKSFKDNISQLIDEWKCSDKVTYTDGGNPRPPELALVSSWVLRLGSRLQLKLSKKLYKSVASMMTRVPGASPNTTSTARSSELRGMYARAGTVVAIMRTILLQSWRRLTRS</sequence>
<dbReference type="Pfam" id="PF03184">
    <property type="entry name" value="DDE_1"/>
    <property type="match status" value="1"/>
</dbReference>
<dbReference type="OMA" id="RVEINDY"/>
<dbReference type="InterPro" id="IPR004875">
    <property type="entry name" value="DDE_SF_endonuclease_dom"/>
</dbReference>
<organism evidence="3 4">
    <name type="scientific">Phytophthora nicotianae (strain INRA-310)</name>
    <name type="common">Phytophthora parasitica</name>
    <dbReference type="NCBI Taxonomy" id="761204"/>
    <lineage>
        <taxon>Eukaryota</taxon>
        <taxon>Sar</taxon>
        <taxon>Stramenopiles</taxon>
        <taxon>Oomycota</taxon>
        <taxon>Peronosporomycetes</taxon>
        <taxon>Peronosporales</taxon>
        <taxon>Peronosporaceae</taxon>
        <taxon>Phytophthora</taxon>
    </lineage>
</organism>
<dbReference type="STRING" id="761204.W2PVY9"/>
<dbReference type="SUPFAM" id="SSF46689">
    <property type="entry name" value="Homeodomain-like"/>
    <property type="match status" value="1"/>
</dbReference>
<dbReference type="PROSITE" id="PS51253">
    <property type="entry name" value="HTH_CENPB"/>
    <property type="match status" value="1"/>
</dbReference>
<keyword evidence="1" id="KW-0238">DNA-binding</keyword>
<dbReference type="InterPro" id="IPR009057">
    <property type="entry name" value="Homeodomain-like_sf"/>
</dbReference>
<dbReference type="Pfam" id="PF03221">
    <property type="entry name" value="HTH_Tnp_Tc5"/>
    <property type="match status" value="1"/>
</dbReference>
<evidence type="ECO:0000313" key="3">
    <source>
        <dbReference type="EMBL" id="ETN05087.1"/>
    </source>
</evidence>
<dbReference type="Proteomes" id="UP000018817">
    <property type="component" value="Unassembled WGS sequence"/>
</dbReference>
<dbReference type="RefSeq" id="XP_008909557.1">
    <property type="nucleotide sequence ID" value="XM_008911309.1"/>
</dbReference>
<dbReference type="GeneID" id="20192133"/>
<reference evidence="4" key="1">
    <citation type="submission" date="2011-12" db="EMBL/GenBank/DDBJ databases">
        <authorList>
            <consortium name="The Broad Institute Genome Sequencing Platform"/>
            <person name="Russ C."/>
            <person name="Tyler B."/>
            <person name="Panabieres F."/>
            <person name="Shan W."/>
            <person name="Tripathy S."/>
            <person name="Grunwald N."/>
            <person name="Machado M."/>
            <person name="Young S.K."/>
            <person name="Zeng Q."/>
            <person name="Gargeya S."/>
            <person name="Fitzgerald M."/>
            <person name="Haas B."/>
            <person name="Abouelleil A."/>
            <person name="Alvarado L."/>
            <person name="Arachchi H.M."/>
            <person name="Berlin A."/>
            <person name="Chapman S.B."/>
            <person name="Gearin G."/>
            <person name="Goldberg J."/>
            <person name="Griggs A."/>
            <person name="Gujja S."/>
            <person name="Hansen M."/>
            <person name="Heiman D."/>
            <person name="Howarth C."/>
            <person name="Larimer J."/>
            <person name="Lui A."/>
            <person name="MacDonald P.J.P."/>
            <person name="McCowen C."/>
            <person name="Montmayeur A."/>
            <person name="Murphy C."/>
            <person name="Neiman D."/>
            <person name="Pearson M."/>
            <person name="Priest M."/>
            <person name="Roberts A."/>
            <person name="Saif S."/>
            <person name="Shea T."/>
            <person name="Sisk P."/>
            <person name="Stolte C."/>
            <person name="Sykes S."/>
            <person name="Wortman J."/>
            <person name="Nusbaum C."/>
            <person name="Birren B."/>
        </authorList>
    </citation>
    <scope>NUCLEOTIDE SEQUENCE [LARGE SCALE GENOMIC DNA]</scope>
    <source>
        <strain evidence="4">INRA-310</strain>
    </source>
</reference>
<proteinExistence type="predicted"/>
<dbReference type="AlphaFoldDB" id="W2PVY9"/>